<dbReference type="InterPro" id="IPR002589">
    <property type="entry name" value="Macro_dom"/>
</dbReference>
<name>A0A172T2V9_FERPE</name>
<gene>
    <name evidence="2" type="ORF">JM64_04665</name>
</gene>
<protein>
    <submittedName>
        <fullName evidence="2">Appr-1-p processing protein</fullName>
    </submittedName>
</protein>
<evidence type="ECO:0000259" key="1">
    <source>
        <dbReference type="PROSITE" id="PS51154"/>
    </source>
</evidence>
<dbReference type="PANTHER" id="PTHR11106">
    <property type="entry name" value="GANGLIOSIDE INDUCED DIFFERENTIATION ASSOCIATED PROTEIN 2-RELATED"/>
    <property type="match status" value="1"/>
</dbReference>
<sequence>MGTFETKGFVNIGSVEIEFIVGDITKLDVDAIVNAANSYLQHGGGVAGAISQAGGPEIQKESDEYVRKNGLVPPGGVAVTGAGNLKAKYVIHTVGPIGNKKGNDEIMKKAFENVFSKADELAINSIAIPFVGTGIFGYPLENFIKVCVDETLRFFSNYKGSIKLVVFCDIDSSKVQKLFETFENNSKHFKQP</sequence>
<dbReference type="KEGG" id="fng:JM64_04665"/>
<accession>A0A172T2V9</accession>
<dbReference type="Pfam" id="PF01661">
    <property type="entry name" value="Macro"/>
    <property type="match status" value="1"/>
</dbReference>
<reference evidence="2 3" key="1">
    <citation type="submission" date="2014-08" db="EMBL/GenBank/DDBJ databases">
        <title>Fervidobacterium pennivorans DYC genome.</title>
        <authorList>
            <person name="Wushke S."/>
        </authorList>
    </citation>
    <scope>NUCLEOTIDE SEQUENCE [LARGE SCALE GENOMIC DNA]</scope>
    <source>
        <strain evidence="2 3">DYC</strain>
    </source>
</reference>
<dbReference type="Gene3D" id="3.40.220.10">
    <property type="entry name" value="Leucine Aminopeptidase, subunit E, domain 1"/>
    <property type="match status" value="1"/>
</dbReference>
<dbReference type="CDD" id="cd02907">
    <property type="entry name" value="Macro_Af1521_BAL-like"/>
    <property type="match status" value="1"/>
</dbReference>
<organism evidence="2 3">
    <name type="scientific">Fervidobacterium pennivorans</name>
    <dbReference type="NCBI Taxonomy" id="93466"/>
    <lineage>
        <taxon>Bacteria</taxon>
        <taxon>Thermotogati</taxon>
        <taxon>Thermotogota</taxon>
        <taxon>Thermotogae</taxon>
        <taxon>Thermotogales</taxon>
        <taxon>Fervidobacteriaceae</taxon>
        <taxon>Fervidobacterium</taxon>
    </lineage>
</organism>
<proteinExistence type="predicted"/>
<dbReference type="SUPFAM" id="SSF52949">
    <property type="entry name" value="Macro domain-like"/>
    <property type="match status" value="1"/>
</dbReference>
<evidence type="ECO:0000313" key="2">
    <source>
        <dbReference type="EMBL" id="ANE41348.1"/>
    </source>
</evidence>
<dbReference type="SMART" id="SM00506">
    <property type="entry name" value="A1pp"/>
    <property type="match status" value="1"/>
</dbReference>
<feature type="domain" description="Macro" evidence="1">
    <location>
        <begin position="4"/>
        <end position="186"/>
    </location>
</feature>
<dbReference type="EMBL" id="CP011393">
    <property type="protein sequence ID" value="ANE41348.1"/>
    <property type="molecule type" value="Genomic_DNA"/>
</dbReference>
<evidence type="ECO:0000313" key="3">
    <source>
        <dbReference type="Proteomes" id="UP000077096"/>
    </source>
</evidence>
<dbReference type="OrthoDB" id="6194521at2"/>
<dbReference type="PROSITE" id="PS51154">
    <property type="entry name" value="MACRO"/>
    <property type="match status" value="1"/>
</dbReference>
<dbReference type="InterPro" id="IPR043472">
    <property type="entry name" value="Macro_dom-like"/>
</dbReference>
<dbReference type="AlphaFoldDB" id="A0A172T2V9"/>
<dbReference type="PATRIC" id="fig|93466.3.peg.994"/>
<dbReference type="PANTHER" id="PTHR11106:SF111">
    <property type="entry name" value="MACRO DOMAIN-CONTAINING PROTEIN"/>
    <property type="match status" value="1"/>
</dbReference>
<dbReference type="Proteomes" id="UP000077096">
    <property type="component" value="Chromosome"/>
</dbReference>